<dbReference type="InterPro" id="IPR001509">
    <property type="entry name" value="Epimerase_deHydtase"/>
</dbReference>
<dbReference type="EMBL" id="DSMG01000190">
    <property type="protein sequence ID" value="HDX33333.1"/>
    <property type="molecule type" value="Genomic_DNA"/>
</dbReference>
<dbReference type="InterPro" id="IPR051225">
    <property type="entry name" value="NAD(P)_epim/dehydratase"/>
</dbReference>
<evidence type="ECO:0000313" key="3">
    <source>
        <dbReference type="EMBL" id="HDX33333.1"/>
    </source>
</evidence>
<dbReference type="GO" id="GO:0008743">
    <property type="term" value="F:L-threonine 3-dehydrogenase activity"/>
    <property type="evidence" value="ECO:0007669"/>
    <property type="project" value="TreeGrafter"/>
</dbReference>
<reference evidence="3" key="1">
    <citation type="journal article" date="2020" name="mSystems">
        <title>Genome- and Community-Level Interaction Insights into Carbon Utilization and Element Cycling Functions of Hydrothermarchaeota in Hydrothermal Sediment.</title>
        <authorList>
            <person name="Zhou Z."/>
            <person name="Liu Y."/>
            <person name="Xu W."/>
            <person name="Pan J."/>
            <person name="Luo Z.H."/>
            <person name="Li M."/>
        </authorList>
    </citation>
    <scope>NUCLEOTIDE SEQUENCE [LARGE SCALE GENOMIC DNA]</scope>
    <source>
        <strain evidence="3">SpSt-289</strain>
    </source>
</reference>
<dbReference type="Pfam" id="PF01370">
    <property type="entry name" value="Epimerase"/>
    <property type="match status" value="1"/>
</dbReference>
<proteinExistence type="inferred from homology"/>
<comment type="caution">
    <text evidence="3">The sequence shown here is derived from an EMBL/GenBank/DDBJ whole genome shotgun (WGS) entry which is preliminary data.</text>
</comment>
<dbReference type="Gene3D" id="3.40.50.720">
    <property type="entry name" value="NAD(P)-binding Rossmann-like Domain"/>
    <property type="match status" value="1"/>
</dbReference>
<evidence type="ECO:0000256" key="1">
    <source>
        <dbReference type="ARBA" id="ARBA00007637"/>
    </source>
</evidence>
<gene>
    <name evidence="3" type="ORF">ENQ20_17880</name>
</gene>
<organism evidence="3">
    <name type="scientific">Caldilinea aerophila</name>
    <dbReference type="NCBI Taxonomy" id="133453"/>
    <lineage>
        <taxon>Bacteria</taxon>
        <taxon>Bacillati</taxon>
        <taxon>Chloroflexota</taxon>
        <taxon>Caldilineae</taxon>
        <taxon>Caldilineales</taxon>
        <taxon>Caldilineaceae</taxon>
        <taxon>Caldilinea</taxon>
    </lineage>
</organism>
<evidence type="ECO:0000259" key="2">
    <source>
        <dbReference type="Pfam" id="PF01370"/>
    </source>
</evidence>
<dbReference type="PANTHER" id="PTHR42687">
    <property type="entry name" value="L-THREONINE 3-DEHYDROGENASE"/>
    <property type="match status" value="1"/>
</dbReference>
<dbReference type="SUPFAM" id="SSF51735">
    <property type="entry name" value="NAD(P)-binding Rossmann-fold domains"/>
    <property type="match status" value="1"/>
</dbReference>
<dbReference type="AlphaFoldDB" id="A0A7C1FNH8"/>
<dbReference type="PANTHER" id="PTHR42687:SF1">
    <property type="entry name" value="L-THREONINE 3-DEHYDROGENASE, MITOCHONDRIAL"/>
    <property type="match status" value="1"/>
</dbReference>
<dbReference type="GO" id="GO:0006567">
    <property type="term" value="P:L-threonine catabolic process"/>
    <property type="evidence" value="ECO:0007669"/>
    <property type="project" value="TreeGrafter"/>
</dbReference>
<protein>
    <submittedName>
        <fullName evidence="3">NAD-dependent epimerase/dehydratase family protein</fullName>
    </submittedName>
</protein>
<comment type="similarity">
    <text evidence="1">Belongs to the NAD(P)-dependent epimerase/dehydratase family.</text>
</comment>
<sequence>MRKRVIFITGASGEVGQALLKELARQGERQLLTLDLHPLPAELQSLSTHVEGDLLNLRLLARLVSEYEIDVIYHLAALLSTRAEIQPEEAHQVNVEATLQLLKLAAEESQWRNRPVQFIFPSSIAAYGLPDRETKTHFQRVREFEWNQPRTMYGCNKLYCEHLGAYFSRYYRQLAAEQPPTIDFRCVRFPGLISAYTVPSGGTSDYASEMIHAAARGIPYACFVREEARIPFMVMPDAVRALLMLAHVPRERLTRHVYNVTSFTLSAAQIRDRVLAAFPDAQITFQPDHKREAIVDSWPADIDDSAARLDWDWAPEYDVERAFNEYLIPTIRKRYRSG</sequence>
<feature type="domain" description="NAD-dependent epimerase/dehydratase" evidence="2">
    <location>
        <begin position="6"/>
        <end position="260"/>
    </location>
</feature>
<name>A0A7C1FNH8_9CHLR</name>
<accession>A0A7C1FNH8</accession>
<dbReference type="InterPro" id="IPR036291">
    <property type="entry name" value="NAD(P)-bd_dom_sf"/>
</dbReference>